<evidence type="ECO:0000256" key="6">
    <source>
        <dbReference type="ARBA" id="ARBA00023187"/>
    </source>
</evidence>
<comment type="caution">
    <text evidence="11">The sequence shown here is derived from an EMBL/GenBank/DDBJ whole genome shotgun (WGS) entry which is preliminary data.</text>
</comment>
<evidence type="ECO:0000259" key="10">
    <source>
        <dbReference type="Pfam" id="PF23233"/>
    </source>
</evidence>
<feature type="compositionally biased region" description="Acidic residues" evidence="9">
    <location>
        <begin position="672"/>
        <end position="685"/>
    </location>
</feature>
<comment type="function">
    <text evidence="8">Involved in pre-mRNA splicing and cell cycle progression. Required for the spliceosome assembly and initiation of the DNA replication.</text>
</comment>
<protein>
    <submittedName>
        <fullName evidence="11">TPR-like protein</fullName>
    </submittedName>
</protein>
<dbReference type="STRING" id="329046.A0A1Y2BVX8"/>
<evidence type="ECO:0000256" key="2">
    <source>
        <dbReference type="ARBA" id="ARBA00008644"/>
    </source>
</evidence>
<comment type="subcellular location">
    <subcellularLocation>
        <location evidence="1">Nucleus</location>
    </subcellularLocation>
</comment>
<dbReference type="GO" id="GO:0071011">
    <property type="term" value="C:precatalytic spliceosome"/>
    <property type="evidence" value="ECO:0007669"/>
    <property type="project" value="TreeGrafter"/>
</dbReference>
<dbReference type="Pfam" id="PF23233">
    <property type="entry name" value="HAT_Syf1_CNRKL1_N"/>
    <property type="match status" value="2"/>
</dbReference>
<dbReference type="InterPro" id="IPR003107">
    <property type="entry name" value="HAT"/>
</dbReference>
<evidence type="ECO:0000256" key="1">
    <source>
        <dbReference type="ARBA" id="ARBA00004123"/>
    </source>
</evidence>
<dbReference type="GO" id="GO:0071007">
    <property type="term" value="C:U2-type catalytic step 2 spliceosome"/>
    <property type="evidence" value="ECO:0007669"/>
    <property type="project" value="TreeGrafter"/>
</dbReference>
<evidence type="ECO:0000256" key="5">
    <source>
        <dbReference type="ARBA" id="ARBA00022737"/>
    </source>
</evidence>
<keyword evidence="5" id="KW-0677">Repeat</keyword>
<dbReference type="OrthoDB" id="541719at2759"/>
<feature type="region of interest" description="Disordered" evidence="9">
    <location>
        <begin position="669"/>
        <end position="712"/>
    </location>
</feature>
<dbReference type="PANTHER" id="PTHR11246:SF3">
    <property type="entry name" value="CROOKED NECK-LIKE PROTEIN 1"/>
    <property type="match status" value="1"/>
</dbReference>
<dbReference type="FunFam" id="1.25.40.10:FF:000048">
    <property type="entry name" value="Cell cycle control protein"/>
    <property type="match status" value="1"/>
</dbReference>
<keyword evidence="6" id="KW-0508">mRNA splicing</keyword>
<dbReference type="EMBL" id="MCGO01000045">
    <property type="protein sequence ID" value="ORY38255.1"/>
    <property type="molecule type" value="Genomic_DNA"/>
</dbReference>
<proteinExistence type="inferred from homology"/>
<keyword evidence="3" id="KW-0507">mRNA processing</keyword>
<organism evidence="11 12">
    <name type="scientific">Rhizoclosmatium globosum</name>
    <dbReference type="NCBI Taxonomy" id="329046"/>
    <lineage>
        <taxon>Eukaryota</taxon>
        <taxon>Fungi</taxon>
        <taxon>Fungi incertae sedis</taxon>
        <taxon>Chytridiomycota</taxon>
        <taxon>Chytridiomycota incertae sedis</taxon>
        <taxon>Chytridiomycetes</taxon>
        <taxon>Chytridiales</taxon>
        <taxon>Chytriomycetaceae</taxon>
        <taxon>Rhizoclosmatium</taxon>
    </lineage>
</organism>
<keyword evidence="4" id="KW-0747">Spliceosome</keyword>
<keyword evidence="7" id="KW-0539">Nucleus</keyword>
<dbReference type="InterPro" id="IPR055433">
    <property type="entry name" value="HAT_Syf1-like_N"/>
</dbReference>
<dbReference type="GO" id="GO:0000245">
    <property type="term" value="P:spliceosomal complex assembly"/>
    <property type="evidence" value="ECO:0007669"/>
    <property type="project" value="TreeGrafter"/>
</dbReference>
<dbReference type="InterPro" id="IPR045075">
    <property type="entry name" value="Syf1-like"/>
</dbReference>
<dbReference type="PANTHER" id="PTHR11246">
    <property type="entry name" value="PRE-MRNA SPLICING FACTOR"/>
    <property type="match status" value="1"/>
</dbReference>
<evidence type="ECO:0000256" key="3">
    <source>
        <dbReference type="ARBA" id="ARBA00022664"/>
    </source>
</evidence>
<evidence type="ECO:0000256" key="9">
    <source>
        <dbReference type="SAM" id="MobiDB-lite"/>
    </source>
</evidence>
<feature type="domain" description="Pre-mRNA-splicing factor Syf1-like N-terminal HAT-repeats" evidence="10">
    <location>
        <begin position="61"/>
        <end position="206"/>
    </location>
</feature>
<dbReference type="Proteomes" id="UP000193642">
    <property type="component" value="Unassembled WGS sequence"/>
</dbReference>
<dbReference type="SUPFAM" id="SSF48452">
    <property type="entry name" value="TPR-like"/>
    <property type="match status" value="2"/>
</dbReference>
<keyword evidence="12" id="KW-1185">Reference proteome</keyword>
<dbReference type="FunFam" id="1.25.40.10:FF:000306">
    <property type="entry name" value="Cell cycle control protein cwf4"/>
    <property type="match status" value="1"/>
</dbReference>
<dbReference type="AlphaFoldDB" id="A0A1Y2BVX8"/>
<evidence type="ECO:0000313" key="11">
    <source>
        <dbReference type="EMBL" id="ORY38255.1"/>
    </source>
</evidence>
<name>A0A1Y2BVX8_9FUNG</name>
<dbReference type="FunFam" id="1.25.40.10:FF:000796">
    <property type="entry name" value="Crooked neck pre-mRNA splicing factor 1"/>
    <property type="match status" value="1"/>
</dbReference>
<feature type="domain" description="Pre-mRNA-splicing factor Syf1-like N-terminal HAT-repeats" evidence="10">
    <location>
        <begin position="309"/>
        <end position="468"/>
    </location>
</feature>
<dbReference type="Gene3D" id="1.25.40.10">
    <property type="entry name" value="Tetratricopeptide repeat domain"/>
    <property type="match status" value="3"/>
</dbReference>
<gene>
    <name evidence="11" type="ORF">BCR33DRAFT_854216</name>
</gene>
<dbReference type="Pfam" id="PF02184">
    <property type="entry name" value="HAT"/>
    <property type="match status" value="1"/>
</dbReference>
<evidence type="ECO:0000256" key="7">
    <source>
        <dbReference type="ARBA" id="ARBA00023242"/>
    </source>
</evidence>
<reference evidence="11 12" key="1">
    <citation type="submission" date="2016-07" db="EMBL/GenBank/DDBJ databases">
        <title>Pervasive Adenine N6-methylation of Active Genes in Fungi.</title>
        <authorList>
            <consortium name="DOE Joint Genome Institute"/>
            <person name="Mondo S.J."/>
            <person name="Dannebaum R.O."/>
            <person name="Kuo R.C."/>
            <person name="Labutti K."/>
            <person name="Haridas S."/>
            <person name="Kuo A."/>
            <person name="Salamov A."/>
            <person name="Ahrendt S.R."/>
            <person name="Lipzen A."/>
            <person name="Sullivan W."/>
            <person name="Andreopoulos W.B."/>
            <person name="Clum A."/>
            <person name="Lindquist E."/>
            <person name="Daum C."/>
            <person name="Ramamoorthy G.K."/>
            <person name="Gryganskyi A."/>
            <person name="Culley D."/>
            <person name="Magnuson J.K."/>
            <person name="James T.Y."/>
            <person name="O'Malley M.A."/>
            <person name="Stajich J.E."/>
            <person name="Spatafora J.W."/>
            <person name="Visel A."/>
            <person name="Grigoriev I.V."/>
        </authorList>
    </citation>
    <scope>NUCLEOTIDE SEQUENCE [LARGE SCALE GENOMIC DNA]</scope>
    <source>
        <strain evidence="11 12">JEL800</strain>
    </source>
</reference>
<evidence type="ECO:0000313" key="12">
    <source>
        <dbReference type="Proteomes" id="UP000193642"/>
    </source>
</evidence>
<comment type="similarity">
    <text evidence="2">Belongs to the crooked-neck family.</text>
</comment>
<dbReference type="GO" id="GO:0000974">
    <property type="term" value="C:Prp19 complex"/>
    <property type="evidence" value="ECO:0007669"/>
    <property type="project" value="TreeGrafter"/>
</dbReference>
<sequence length="712" mass="84778">MDRGSRNVKVKNKNAAAVQITAEQLLREAQERSAETPHVAPKQKIADIDELNDYRQKKRKGFEDAIRKNRNHIGTWLKYAAWEEQQGELERARSVYERSLDVEHRNQSLWIKYAEMEMKHKNVNMARNIFDRAVAILPRVDLFWYKYTYMEEVIDNVAGCRQVFERWMSWEPSEDAWLAYVKLEKRYNENAKARAVFQRFVSCHPQAKNWLKWAKFEEGIGRTDFAREIYEKCIETLGEEFVDQNVYISFAKFETRLKELERARAIYKYALSKLPKSKAENLHNVYTQFEKQYGGREGIEDVIVAKRRVKYEEEIAANSKDYDVWFDYTRLEESTGDFDRIRDCYERAIAEVPLIKEKRFWRRYIYLWLFYAVWEEKVAKDYDRTKAIYTQCLNLIPHKTFTFAKIWLNYAKFLIRRDDFTGFRKALGTSIGMCPKDRLFRGYIELELKLQEVDRARTLYEKYLTWGPGNSAAWVRFANVERSVGDMDRCRGIFEIAIGQEELEMPEILWKSYIDVEIEEEEYEKARGLYERLLQRSEHVKVWIAFARFEYSNPENGEDPSHRLPAVRKVFSRGYETLRRKGEKADRAFLVETWREFEKSFGDSAGLKIVEAKIPRMVKKRRRVVGDDGIETGVWEEYNDYLFPDDETERPNLKLFEMAHAWKEKLKMGMLDSDDESEEDEDDDSQNGQAGEQAGRSVKRKRENESDEEEDE</sequence>
<evidence type="ECO:0000256" key="8">
    <source>
        <dbReference type="ARBA" id="ARBA00037040"/>
    </source>
</evidence>
<accession>A0A1Y2BVX8</accession>
<evidence type="ECO:0000256" key="4">
    <source>
        <dbReference type="ARBA" id="ARBA00022728"/>
    </source>
</evidence>
<dbReference type="SMART" id="SM00386">
    <property type="entry name" value="HAT"/>
    <property type="match status" value="14"/>
</dbReference>
<dbReference type="InterPro" id="IPR011990">
    <property type="entry name" value="TPR-like_helical_dom_sf"/>
</dbReference>
<dbReference type="GO" id="GO:0071014">
    <property type="term" value="C:post-mRNA release spliceosomal complex"/>
    <property type="evidence" value="ECO:0007669"/>
    <property type="project" value="TreeGrafter"/>
</dbReference>